<dbReference type="Pfam" id="PF00083">
    <property type="entry name" value="Sugar_tr"/>
    <property type="match status" value="1"/>
</dbReference>
<keyword evidence="6 9" id="KW-0472">Membrane</keyword>
<protein>
    <submittedName>
        <fullName evidence="11">Myo-inositol transporter</fullName>
    </submittedName>
</protein>
<evidence type="ECO:0000256" key="3">
    <source>
        <dbReference type="ARBA" id="ARBA00022448"/>
    </source>
</evidence>
<evidence type="ECO:0000256" key="5">
    <source>
        <dbReference type="ARBA" id="ARBA00022989"/>
    </source>
</evidence>
<dbReference type="InterPro" id="IPR050814">
    <property type="entry name" value="Myo-inositol_Transporter"/>
</dbReference>
<dbReference type="Proteomes" id="UP000076552">
    <property type="component" value="Unassembled WGS sequence"/>
</dbReference>
<feature type="transmembrane region" description="Helical" evidence="9">
    <location>
        <begin position="301"/>
        <end position="320"/>
    </location>
</feature>
<feature type="domain" description="Major facilitator superfamily (MFS) profile" evidence="10">
    <location>
        <begin position="58"/>
        <end position="499"/>
    </location>
</feature>
<feature type="transmembrane region" description="Helical" evidence="9">
    <location>
        <begin position="477"/>
        <end position="495"/>
    </location>
</feature>
<comment type="caution">
    <text evidence="11">The sequence shown here is derived from an EMBL/GenBank/DDBJ whole genome shotgun (WGS) entry which is preliminary data.</text>
</comment>
<dbReference type="InterPro" id="IPR020846">
    <property type="entry name" value="MFS_dom"/>
</dbReference>
<dbReference type="InterPro" id="IPR005829">
    <property type="entry name" value="Sugar_transporter_CS"/>
</dbReference>
<accession>A0A166PG87</accession>
<evidence type="ECO:0000256" key="8">
    <source>
        <dbReference type="RuleBase" id="RU003346"/>
    </source>
</evidence>
<evidence type="ECO:0000313" key="11">
    <source>
        <dbReference type="EMBL" id="KZL66736.1"/>
    </source>
</evidence>
<reference evidence="11 12" key="1">
    <citation type="submission" date="2015-06" db="EMBL/GenBank/DDBJ databases">
        <title>Survival trade-offs in plant roots during colonization by closely related pathogenic and mutualistic fungi.</title>
        <authorList>
            <person name="Hacquard S."/>
            <person name="Kracher B."/>
            <person name="Hiruma K."/>
            <person name="Weinman A."/>
            <person name="Muench P."/>
            <person name="Garrido Oter R."/>
            <person name="Ver Loren van Themaat E."/>
            <person name="Dallerey J.-F."/>
            <person name="Damm U."/>
            <person name="Henrissat B."/>
            <person name="Lespinet O."/>
            <person name="Thon M."/>
            <person name="Kemen E."/>
            <person name="McHardy A.C."/>
            <person name="Schulze-Lefert P."/>
            <person name="O'Connell R.J."/>
        </authorList>
    </citation>
    <scope>NUCLEOTIDE SEQUENCE [LARGE SCALE GENOMIC DNA]</scope>
    <source>
        <strain evidence="11 12">0861</strain>
    </source>
</reference>
<dbReference type="FunFam" id="1.20.1250.20:FF:000073">
    <property type="entry name" value="MFS myo-inositol transporter, putative"/>
    <property type="match status" value="1"/>
</dbReference>
<dbReference type="InterPro" id="IPR036259">
    <property type="entry name" value="MFS_trans_sf"/>
</dbReference>
<evidence type="ECO:0000256" key="1">
    <source>
        <dbReference type="ARBA" id="ARBA00004141"/>
    </source>
</evidence>
<dbReference type="PROSITE" id="PS00216">
    <property type="entry name" value="SUGAR_TRANSPORT_1"/>
    <property type="match status" value="1"/>
</dbReference>
<evidence type="ECO:0000256" key="2">
    <source>
        <dbReference type="ARBA" id="ARBA00010992"/>
    </source>
</evidence>
<comment type="catalytic activity">
    <reaction evidence="7">
        <text>myo-inositol(out) + H(+)(out) = myo-inositol(in) + H(+)(in)</text>
        <dbReference type="Rhea" id="RHEA:60364"/>
        <dbReference type="ChEBI" id="CHEBI:15378"/>
        <dbReference type="ChEBI" id="CHEBI:17268"/>
    </reaction>
</comment>
<evidence type="ECO:0000256" key="4">
    <source>
        <dbReference type="ARBA" id="ARBA00022692"/>
    </source>
</evidence>
<feature type="transmembrane region" description="Helical" evidence="9">
    <location>
        <begin position="185"/>
        <end position="206"/>
    </location>
</feature>
<evidence type="ECO:0000313" key="12">
    <source>
        <dbReference type="Proteomes" id="UP000076552"/>
    </source>
</evidence>
<feature type="transmembrane region" description="Helical" evidence="9">
    <location>
        <begin position="340"/>
        <end position="360"/>
    </location>
</feature>
<feature type="transmembrane region" description="Helical" evidence="9">
    <location>
        <begin position="152"/>
        <end position="173"/>
    </location>
</feature>
<dbReference type="GO" id="GO:0016020">
    <property type="term" value="C:membrane"/>
    <property type="evidence" value="ECO:0007669"/>
    <property type="project" value="UniProtKB-SubCell"/>
</dbReference>
<feature type="transmembrane region" description="Helical" evidence="9">
    <location>
        <begin position="54"/>
        <end position="78"/>
    </location>
</feature>
<dbReference type="GO" id="GO:0005366">
    <property type="term" value="F:myo-inositol:proton symporter activity"/>
    <property type="evidence" value="ECO:0007669"/>
    <property type="project" value="TreeGrafter"/>
</dbReference>
<sequence length="533" mass="57355">MSHTSPQSESKALSRDASLDKMKLGGSTSHIEQSDLNNNRDFDDSIEDTEPSRAVWLIIFTVAMGGFLFGYDTGVISAVLVSLKDDLGHELDSHEQELVTSITSGGALLGALIAGLPADRYGRKLGIYIGCLLFLIGTIIQAAAFSVAQMTVGRFIVGLGVGSAAMIIPLYIGELAPAKHRGRMIAFDNMSVTFGQLISYALGAGFTEVSHGWRYMVAIGGVPPIVLAFLLPMCPESPRQLISHGKLEEATRVIKRVYPHATEEQVAAKVGHMAYTVEVEAQVTSGSLWDRFKELHVVPSNFRALVCACAIMAISQLGGFNTLMYYSATLFGLVGFNKPVAVSIVVGATNFIFSLVNLFIIDRVGRRRILLVTVAGMSVSMVVAAVAFHWIPVSPDLKLQTATVNWAGILVLATIIVYVACFAGGVATIAWVGTELLPLEVRALGTMMNTVVCWGCNIVIASSFLSMMKGMTPSGAFGFYAGICFFGWIFCIFCYPEANGLPLEDVRQIFATGFGVKKANELQRLRKMTEGSA</sequence>
<dbReference type="NCBIfam" id="TIGR00879">
    <property type="entry name" value="SP"/>
    <property type="match status" value="1"/>
</dbReference>
<keyword evidence="12" id="KW-1185">Reference proteome</keyword>
<dbReference type="Gene3D" id="1.20.1250.20">
    <property type="entry name" value="MFS general substrate transporter like domains"/>
    <property type="match status" value="1"/>
</dbReference>
<dbReference type="PANTHER" id="PTHR48020:SF22">
    <property type="entry name" value="MAJOR FACILITATOR SUPERFAMILY (MFS) PROFILE DOMAIN-CONTAINING PROTEIN-RELATED"/>
    <property type="match status" value="1"/>
</dbReference>
<evidence type="ECO:0000259" key="10">
    <source>
        <dbReference type="PROSITE" id="PS50850"/>
    </source>
</evidence>
<dbReference type="InterPro" id="IPR003663">
    <property type="entry name" value="Sugar/inositol_transpt"/>
</dbReference>
<dbReference type="AlphaFoldDB" id="A0A166PG87"/>
<keyword evidence="4 9" id="KW-0812">Transmembrane</keyword>
<name>A0A166PG87_9PEZI</name>
<dbReference type="PROSITE" id="PS00217">
    <property type="entry name" value="SUGAR_TRANSPORT_2"/>
    <property type="match status" value="1"/>
</dbReference>
<keyword evidence="3 8" id="KW-0813">Transport</keyword>
<feature type="transmembrane region" description="Helical" evidence="9">
    <location>
        <begin position="406"/>
        <end position="432"/>
    </location>
</feature>
<organism evidence="11 12">
    <name type="scientific">Colletotrichum tofieldiae</name>
    <dbReference type="NCBI Taxonomy" id="708197"/>
    <lineage>
        <taxon>Eukaryota</taxon>
        <taxon>Fungi</taxon>
        <taxon>Dikarya</taxon>
        <taxon>Ascomycota</taxon>
        <taxon>Pezizomycotina</taxon>
        <taxon>Sordariomycetes</taxon>
        <taxon>Hypocreomycetidae</taxon>
        <taxon>Glomerellales</taxon>
        <taxon>Glomerellaceae</taxon>
        <taxon>Colletotrichum</taxon>
        <taxon>Colletotrichum spaethianum species complex</taxon>
    </lineage>
</organism>
<feature type="transmembrane region" description="Helical" evidence="9">
    <location>
        <begin position="369"/>
        <end position="391"/>
    </location>
</feature>
<proteinExistence type="inferred from homology"/>
<dbReference type="PANTHER" id="PTHR48020">
    <property type="entry name" value="PROTON MYO-INOSITOL COTRANSPORTER"/>
    <property type="match status" value="1"/>
</dbReference>
<comment type="subcellular location">
    <subcellularLocation>
        <location evidence="1">Membrane</location>
        <topology evidence="1">Multi-pass membrane protein</topology>
    </subcellularLocation>
</comment>
<evidence type="ECO:0000256" key="7">
    <source>
        <dbReference type="ARBA" id="ARBA00049119"/>
    </source>
</evidence>
<keyword evidence="5 9" id="KW-1133">Transmembrane helix</keyword>
<comment type="similarity">
    <text evidence="2 8">Belongs to the major facilitator superfamily. Sugar transporter (TC 2.A.1.1) family.</text>
</comment>
<dbReference type="InterPro" id="IPR005828">
    <property type="entry name" value="MFS_sugar_transport-like"/>
</dbReference>
<dbReference type="GO" id="GO:1904679">
    <property type="term" value="P:myo-inositol import across plasma membrane"/>
    <property type="evidence" value="ECO:0007669"/>
    <property type="project" value="TreeGrafter"/>
</dbReference>
<feature type="transmembrane region" description="Helical" evidence="9">
    <location>
        <begin position="212"/>
        <end position="231"/>
    </location>
</feature>
<evidence type="ECO:0000256" key="9">
    <source>
        <dbReference type="SAM" id="Phobius"/>
    </source>
</evidence>
<dbReference type="SUPFAM" id="SSF103473">
    <property type="entry name" value="MFS general substrate transporter"/>
    <property type="match status" value="1"/>
</dbReference>
<feature type="transmembrane region" description="Helical" evidence="9">
    <location>
        <begin position="98"/>
        <end position="118"/>
    </location>
</feature>
<dbReference type="PRINTS" id="PR00171">
    <property type="entry name" value="SUGRTRNSPORT"/>
</dbReference>
<dbReference type="EMBL" id="LFIV01000165">
    <property type="protein sequence ID" value="KZL66736.1"/>
    <property type="molecule type" value="Genomic_DNA"/>
</dbReference>
<feature type="transmembrane region" description="Helical" evidence="9">
    <location>
        <begin position="444"/>
        <end position="465"/>
    </location>
</feature>
<dbReference type="PROSITE" id="PS50850">
    <property type="entry name" value="MFS"/>
    <property type="match status" value="1"/>
</dbReference>
<evidence type="ECO:0000256" key="6">
    <source>
        <dbReference type="ARBA" id="ARBA00023136"/>
    </source>
</evidence>
<gene>
    <name evidence="11" type="ORF">CT0861_00753</name>
</gene>
<feature type="transmembrane region" description="Helical" evidence="9">
    <location>
        <begin position="125"/>
        <end position="146"/>
    </location>
</feature>